<comment type="pathway">
    <text evidence="1">Sulfur metabolism; glutathione biosynthesis; glutathione from L-cysteine and L-glutamate: step 1/2.</text>
</comment>
<evidence type="ECO:0000313" key="9">
    <source>
        <dbReference type="EMBL" id="KPM02179.1"/>
    </source>
</evidence>
<comment type="similarity">
    <text evidence="2">Belongs to the aldo/keto reductase family. Glutamate--cysteine ligase light chain subfamily.</text>
</comment>
<accession>A0A131ZUG4</accession>
<sequence length="114" mass="13021">MEKKICSIGVSDLTYNQLSDLYDHAEHIKPSLTQINLESCCDIPEDLSKFAKTNSITVLTHNDTSEILQMDKIQNFSFERSFKSHPKWLARYTFVLSDRGVVTSKGYMLSILSI</sequence>
<dbReference type="OrthoDB" id="5596051at2759"/>
<evidence type="ECO:0000256" key="8">
    <source>
        <dbReference type="ARBA" id="ARBA00032926"/>
    </source>
</evidence>
<dbReference type="UniPathway" id="UPA00142">
    <property type="reaction ID" value="UER00209"/>
</dbReference>
<evidence type="ECO:0000256" key="3">
    <source>
        <dbReference type="ARBA" id="ARBA00011532"/>
    </source>
</evidence>
<dbReference type="InterPro" id="IPR032963">
    <property type="entry name" value="Gclm"/>
</dbReference>
<reference evidence="9 10" key="1">
    <citation type="journal article" date="2015" name="Parasit. Vectors">
        <title>Draft genome of the scabies mite.</title>
        <authorList>
            <person name="Rider S.D.Jr."/>
            <person name="Morgan M.S."/>
            <person name="Arlian L.G."/>
        </authorList>
    </citation>
    <scope>NUCLEOTIDE SEQUENCE [LARGE SCALE GENOMIC DNA]</scope>
    <source>
        <strain evidence="9">Arlian Lab</strain>
    </source>
</reference>
<dbReference type="VEuPathDB" id="VectorBase:SSCA008291"/>
<proteinExistence type="inferred from homology"/>
<dbReference type="AlphaFoldDB" id="A0A131ZUG4"/>
<comment type="subunit">
    <text evidence="3">Heterodimer of a catalytic heavy chain and a regulatory light chain.</text>
</comment>
<keyword evidence="4" id="KW-0317">Glutathione biosynthesis</keyword>
<evidence type="ECO:0000256" key="4">
    <source>
        <dbReference type="ARBA" id="ARBA00022684"/>
    </source>
</evidence>
<name>A0A131ZUG4_SARSC</name>
<dbReference type="EMBL" id="JXLN01001104">
    <property type="protein sequence ID" value="KPM02179.1"/>
    <property type="molecule type" value="Genomic_DNA"/>
</dbReference>
<dbReference type="Gene3D" id="3.20.20.100">
    <property type="entry name" value="NADP-dependent oxidoreductase domain"/>
    <property type="match status" value="1"/>
</dbReference>
<evidence type="ECO:0000256" key="2">
    <source>
        <dbReference type="ARBA" id="ARBA00008612"/>
    </source>
</evidence>
<dbReference type="Proteomes" id="UP000616769">
    <property type="component" value="Unassembled WGS sequence"/>
</dbReference>
<comment type="caution">
    <text evidence="9">The sequence shown here is derived from an EMBL/GenBank/DDBJ whole genome shotgun (WGS) entry which is preliminary data.</text>
</comment>
<dbReference type="SUPFAM" id="SSF51430">
    <property type="entry name" value="NAD(P)-linked oxidoreductase"/>
    <property type="match status" value="1"/>
</dbReference>
<dbReference type="GO" id="GO:0006750">
    <property type="term" value="P:glutathione biosynthetic process"/>
    <property type="evidence" value="ECO:0007669"/>
    <property type="project" value="UniProtKB-UniPathway"/>
</dbReference>
<dbReference type="GO" id="GO:0035226">
    <property type="term" value="F:glutamate-cysteine ligase catalytic subunit binding"/>
    <property type="evidence" value="ECO:0007669"/>
    <property type="project" value="InterPro"/>
</dbReference>
<dbReference type="GO" id="GO:0017109">
    <property type="term" value="C:glutamate-cysteine ligase complex"/>
    <property type="evidence" value="ECO:0007669"/>
    <property type="project" value="TreeGrafter"/>
</dbReference>
<organism evidence="9 10">
    <name type="scientific">Sarcoptes scabiei</name>
    <name type="common">Itch mite</name>
    <name type="synonym">Acarus scabiei</name>
    <dbReference type="NCBI Taxonomy" id="52283"/>
    <lineage>
        <taxon>Eukaryota</taxon>
        <taxon>Metazoa</taxon>
        <taxon>Ecdysozoa</taxon>
        <taxon>Arthropoda</taxon>
        <taxon>Chelicerata</taxon>
        <taxon>Arachnida</taxon>
        <taxon>Acari</taxon>
        <taxon>Acariformes</taxon>
        <taxon>Sarcoptiformes</taxon>
        <taxon>Astigmata</taxon>
        <taxon>Psoroptidia</taxon>
        <taxon>Sarcoptoidea</taxon>
        <taxon>Sarcoptidae</taxon>
        <taxon>Sarcoptinae</taxon>
        <taxon>Sarcoptes</taxon>
    </lineage>
</organism>
<evidence type="ECO:0000256" key="5">
    <source>
        <dbReference type="ARBA" id="ARBA00030406"/>
    </source>
</evidence>
<dbReference type="GO" id="GO:0030234">
    <property type="term" value="F:enzyme regulator activity"/>
    <property type="evidence" value="ECO:0007669"/>
    <property type="project" value="TreeGrafter"/>
</dbReference>
<gene>
    <name evidence="9" type="ORF">QR98_0005860</name>
</gene>
<evidence type="ECO:0000256" key="1">
    <source>
        <dbReference type="ARBA" id="ARBA00005006"/>
    </source>
</evidence>
<dbReference type="PANTHER" id="PTHR13295:SF4">
    <property type="entry name" value="GLUTAMATE--CYSTEINE LIGASE REGULATORY SUBUNIT"/>
    <property type="match status" value="1"/>
</dbReference>
<evidence type="ECO:0000256" key="7">
    <source>
        <dbReference type="ARBA" id="ARBA00031732"/>
    </source>
</evidence>
<evidence type="ECO:0000313" key="10">
    <source>
        <dbReference type="Proteomes" id="UP000616769"/>
    </source>
</evidence>
<protein>
    <recommendedName>
        <fullName evidence="7">GCS light chain</fullName>
    </recommendedName>
    <alternativeName>
        <fullName evidence="5">Gamma-ECS regulatory subunit</fullName>
    </alternativeName>
    <alternativeName>
        <fullName evidence="8">Gamma-glutamylcysteine synthetase regulatory subunit</fullName>
    </alternativeName>
    <alternativeName>
        <fullName evidence="6">Glutamate--cysteine ligase modifier subunit</fullName>
    </alternativeName>
</protein>
<dbReference type="InterPro" id="IPR036812">
    <property type="entry name" value="NAD(P)_OxRdtase_dom_sf"/>
</dbReference>
<evidence type="ECO:0000256" key="6">
    <source>
        <dbReference type="ARBA" id="ARBA00031154"/>
    </source>
</evidence>
<dbReference type="PANTHER" id="PTHR13295">
    <property type="entry name" value="GLUTAMATE CYSTEINE LIGASE REGULATORY SUBUNIT"/>
    <property type="match status" value="1"/>
</dbReference>